<organism evidence="1 2">
    <name type="scientific">Aneurinibacillus danicus</name>
    <dbReference type="NCBI Taxonomy" id="267746"/>
    <lineage>
        <taxon>Bacteria</taxon>
        <taxon>Bacillati</taxon>
        <taxon>Bacillota</taxon>
        <taxon>Bacilli</taxon>
        <taxon>Bacillales</taxon>
        <taxon>Paenibacillaceae</taxon>
        <taxon>Aneurinibacillus group</taxon>
        <taxon>Aneurinibacillus</taxon>
    </lineage>
</organism>
<accession>A0A511VFU8</accession>
<protein>
    <submittedName>
        <fullName evidence="1">Uncharacterized protein</fullName>
    </submittedName>
</protein>
<gene>
    <name evidence="1" type="ORF">ADA01nite_42980</name>
</gene>
<name>A0A511VFU8_9BACL</name>
<keyword evidence="2" id="KW-1185">Reference proteome</keyword>
<proteinExistence type="predicted"/>
<dbReference type="EMBL" id="BJXX01000243">
    <property type="protein sequence ID" value="GEN36838.1"/>
    <property type="molecule type" value="Genomic_DNA"/>
</dbReference>
<dbReference type="Proteomes" id="UP000321157">
    <property type="component" value="Unassembled WGS sequence"/>
</dbReference>
<reference evidence="1 2" key="1">
    <citation type="submission" date="2019-07" db="EMBL/GenBank/DDBJ databases">
        <title>Whole genome shotgun sequence of Aneurinibacillus danicus NBRC 102444.</title>
        <authorList>
            <person name="Hosoyama A."/>
            <person name="Uohara A."/>
            <person name="Ohji S."/>
            <person name="Ichikawa N."/>
        </authorList>
    </citation>
    <scope>NUCLEOTIDE SEQUENCE [LARGE SCALE GENOMIC DNA]</scope>
    <source>
        <strain evidence="1 2">NBRC 102444</strain>
    </source>
</reference>
<evidence type="ECO:0000313" key="1">
    <source>
        <dbReference type="EMBL" id="GEN36838.1"/>
    </source>
</evidence>
<evidence type="ECO:0000313" key="2">
    <source>
        <dbReference type="Proteomes" id="UP000321157"/>
    </source>
</evidence>
<sequence>MKKGQAGLKKGQGRLEENLINFTTESRSQFKLLESKLDQQQQTFEVIVGEIKKVRLFS</sequence>
<comment type="caution">
    <text evidence="1">The sequence shown here is derived from an EMBL/GenBank/DDBJ whole genome shotgun (WGS) entry which is preliminary data.</text>
</comment>
<dbReference type="AlphaFoldDB" id="A0A511VFU8"/>